<evidence type="ECO:0000313" key="1">
    <source>
        <dbReference type="EMBL" id="AIS19475.1"/>
    </source>
</evidence>
<gene>
    <name evidence="1" type="ORF">LT40_19590</name>
</gene>
<evidence type="ECO:0000313" key="2">
    <source>
        <dbReference type="Proteomes" id="UP000029499"/>
    </source>
</evidence>
<dbReference type="Pfam" id="PF13557">
    <property type="entry name" value="Phenol_MetA_deg"/>
    <property type="match status" value="1"/>
</dbReference>
<proteinExistence type="predicted"/>
<dbReference type="AlphaFoldDB" id="A0A089Z157"/>
<reference evidence="1 2" key="1">
    <citation type="journal article" date="2015" name="J. Biotechnol.">
        <title>Complete genome sequence of Pseudomonas rhizosphaerae IH5T (=DSM 16299T), a phosphate-solubilizing rhizobacterium for bacterial biofertilizer.</title>
        <authorList>
            <person name="Kwak Y."/>
            <person name="Jung B.K."/>
            <person name="Shin J.H."/>
        </authorList>
    </citation>
    <scope>NUCLEOTIDE SEQUENCE [LARGE SCALE GENOMIC DNA]</scope>
    <source>
        <strain evidence="1">DSM 16299</strain>
    </source>
</reference>
<dbReference type="KEGG" id="prh:LT40_19590"/>
<dbReference type="EMBL" id="CP009533">
    <property type="protein sequence ID" value="AIS19475.1"/>
    <property type="molecule type" value="Genomic_DNA"/>
</dbReference>
<name>A0A089Z157_9PSED</name>
<organism evidence="1 2">
    <name type="scientific">Pseudomonas rhizosphaerae</name>
    <dbReference type="NCBI Taxonomy" id="216142"/>
    <lineage>
        <taxon>Bacteria</taxon>
        <taxon>Pseudomonadati</taxon>
        <taxon>Pseudomonadota</taxon>
        <taxon>Gammaproteobacteria</taxon>
        <taxon>Pseudomonadales</taxon>
        <taxon>Pseudomonadaceae</taxon>
        <taxon>Pseudomonas</taxon>
    </lineage>
</organism>
<dbReference type="HOGENOM" id="CLU_741469_0_0_6"/>
<sequence>MFASASILLSITTGTLADTVHLKNGDSLSGRLISYEGDVCVFSTPYAMGLTIRTADIGSMQTDHPYEVQFKNGDRASGHLVSESARVTRLSSEIFGEVELKLADIAVLQRNLIEQREPAVARDHIEYGERADPPPLDFLVGSTVLLGPGEYELDMGLVYKQSRRQHNLFDVGYFQKSSYSARVLQFEPTLRAGLFDRLEAHLTVPFSYTSVEDVSSNEYVSTSSAWDLADIGMGIQYQWLDETAAYPALSFTFDIGAPTGRKRYNDAANRWKDPLNNGSGHWSVAPGIAWVRRTDPAILFGGLSYQHFFENTIDGYTVKPGWALRSYLGAGFALNEKLSIGARFSYSYTANLRAGRRTIKGTDIDPADLAFNVSYRLHEDWVISPQVMLGLNDDAGPASMSLNLKRKFN</sequence>
<keyword evidence="2" id="KW-1185">Reference proteome</keyword>
<accession>A0A089Z157</accession>
<dbReference type="STRING" id="216142.LT40_19590"/>
<dbReference type="InterPro" id="IPR025737">
    <property type="entry name" value="FApF"/>
</dbReference>
<dbReference type="eggNOG" id="COG3266">
    <property type="taxonomic scope" value="Bacteria"/>
</dbReference>
<protein>
    <submittedName>
        <fullName evidence="1">Uncharacterized protein</fullName>
    </submittedName>
</protein>
<dbReference type="Proteomes" id="UP000029499">
    <property type="component" value="Chromosome"/>
</dbReference>